<dbReference type="GeneID" id="34231311"/>
<dbReference type="AlphaFoldDB" id="A0A1H4FJ21"/>
<protein>
    <submittedName>
        <fullName evidence="1">Uncharacterized protein</fullName>
    </submittedName>
</protein>
<name>A0A1H4FJ21_9BURK</name>
<evidence type="ECO:0000313" key="1">
    <source>
        <dbReference type="EMBL" id="SEA97275.1"/>
    </source>
</evidence>
<gene>
    <name evidence="1" type="ORF">SAMN05421875_1671</name>
</gene>
<dbReference type="EMBL" id="FNQJ01000067">
    <property type="protein sequence ID" value="SEA97275.1"/>
    <property type="molecule type" value="Genomic_DNA"/>
</dbReference>
<dbReference type="Proteomes" id="UP000199002">
    <property type="component" value="Unassembled WGS sequence"/>
</dbReference>
<evidence type="ECO:0000313" key="2">
    <source>
        <dbReference type="Proteomes" id="UP000199002"/>
    </source>
</evidence>
<accession>A0A1H4FJ21</accession>
<reference evidence="2" key="1">
    <citation type="submission" date="2016-10" db="EMBL/GenBank/DDBJ databases">
        <authorList>
            <person name="Varghese N."/>
            <person name="Submissions S."/>
        </authorList>
    </citation>
    <scope>NUCLEOTIDE SEQUENCE [LARGE SCALE GENOMIC DNA]</scope>
    <source>
        <strain evidence="2">DSM 25157</strain>
    </source>
</reference>
<organism evidence="1 2">
    <name type="scientific">Acidovorax soli</name>
    <dbReference type="NCBI Taxonomy" id="592050"/>
    <lineage>
        <taxon>Bacteria</taxon>
        <taxon>Pseudomonadati</taxon>
        <taxon>Pseudomonadota</taxon>
        <taxon>Betaproteobacteria</taxon>
        <taxon>Burkholderiales</taxon>
        <taxon>Comamonadaceae</taxon>
        <taxon>Acidovorax</taxon>
    </lineage>
</organism>
<keyword evidence="2" id="KW-1185">Reference proteome</keyword>
<sequence>MTRVSAADKWPDAVEATRNLARFYDDRAKWTDVQPYMQCLFELADERKDSSPGEPYRRR</sequence>
<proteinExistence type="predicted"/>
<dbReference type="RefSeq" id="WP_092701684.1">
    <property type="nucleotide sequence ID" value="NZ_FNQJ01000067.1"/>
</dbReference>